<keyword evidence="2" id="KW-1185">Reference proteome</keyword>
<accession>A0A1W2DVV9</accession>
<evidence type="ECO:0000313" key="2">
    <source>
        <dbReference type="Proteomes" id="UP000192678"/>
    </source>
</evidence>
<sequence length="68" mass="7502">MDETLIHTPNAVSKEHKEIKGECGANVIEKEGDTSGIAHNLLNLLAEVVVENIVKKIRNGCNRVHKDK</sequence>
<dbReference type="Proteomes" id="UP000192678">
    <property type="component" value="Unassembled WGS sequence"/>
</dbReference>
<reference evidence="1 2" key="1">
    <citation type="submission" date="2017-04" db="EMBL/GenBank/DDBJ databases">
        <authorList>
            <person name="Afonso C.L."/>
            <person name="Miller P.J."/>
            <person name="Scott M.A."/>
            <person name="Spackman E."/>
            <person name="Goraichik I."/>
            <person name="Dimitrov K.M."/>
            <person name="Suarez D.L."/>
            <person name="Swayne D.E."/>
        </authorList>
    </citation>
    <scope>NUCLEOTIDE SEQUENCE [LARGE SCALE GENOMIC DNA]</scope>
    <source>
        <strain evidence="1 2">DSM 19625</strain>
    </source>
</reference>
<dbReference type="AlphaFoldDB" id="A0A1W2DVV9"/>
<dbReference type="RefSeq" id="WP_084290234.1">
    <property type="nucleotide sequence ID" value="NZ_FWYB01000008.1"/>
</dbReference>
<protein>
    <submittedName>
        <fullName evidence="1">Uncharacterized protein</fullName>
    </submittedName>
</protein>
<dbReference type="STRING" id="475255.SAMN04488101_108140"/>
<organism evidence="1 2">
    <name type="scientific">Pedobacter nyackensis</name>
    <dbReference type="NCBI Taxonomy" id="475255"/>
    <lineage>
        <taxon>Bacteria</taxon>
        <taxon>Pseudomonadati</taxon>
        <taxon>Bacteroidota</taxon>
        <taxon>Sphingobacteriia</taxon>
        <taxon>Sphingobacteriales</taxon>
        <taxon>Sphingobacteriaceae</taxon>
        <taxon>Pedobacter</taxon>
    </lineage>
</organism>
<evidence type="ECO:0000313" key="1">
    <source>
        <dbReference type="EMBL" id="SMD01156.1"/>
    </source>
</evidence>
<name>A0A1W2DVV9_9SPHI</name>
<gene>
    <name evidence="1" type="ORF">SAMN04488101_108140</name>
</gene>
<proteinExistence type="predicted"/>
<dbReference type="EMBL" id="FWYB01000008">
    <property type="protein sequence ID" value="SMD01156.1"/>
    <property type="molecule type" value="Genomic_DNA"/>
</dbReference>